<keyword evidence="2" id="KW-1185">Reference proteome</keyword>
<feature type="non-terminal residue" evidence="1">
    <location>
        <position position="151"/>
    </location>
</feature>
<dbReference type="OrthoDB" id="1862401at2759"/>
<gene>
    <name evidence="1" type="ORF">Micbo1qcDRAFT_223736</name>
</gene>
<organism evidence="1 2">
    <name type="scientific">Microdochium bolleyi</name>
    <dbReference type="NCBI Taxonomy" id="196109"/>
    <lineage>
        <taxon>Eukaryota</taxon>
        <taxon>Fungi</taxon>
        <taxon>Dikarya</taxon>
        <taxon>Ascomycota</taxon>
        <taxon>Pezizomycotina</taxon>
        <taxon>Sordariomycetes</taxon>
        <taxon>Xylariomycetidae</taxon>
        <taxon>Xylariales</taxon>
        <taxon>Microdochiaceae</taxon>
        <taxon>Microdochium</taxon>
    </lineage>
</organism>
<dbReference type="Gene3D" id="3.30.559.10">
    <property type="entry name" value="Chloramphenicol acetyltransferase-like domain"/>
    <property type="match status" value="1"/>
</dbReference>
<dbReference type="InterPro" id="IPR023213">
    <property type="entry name" value="CAT-like_dom_sf"/>
</dbReference>
<dbReference type="AlphaFoldDB" id="A0A136IJM3"/>
<evidence type="ECO:0000313" key="2">
    <source>
        <dbReference type="Proteomes" id="UP000070501"/>
    </source>
</evidence>
<dbReference type="EMBL" id="KQ964293">
    <property type="protein sequence ID" value="KXJ85161.1"/>
    <property type="molecule type" value="Genomic_DNA"/>
</dbReference>
<proteinExistence type="predicted"/>
<name>A0A136IJM3_9PEZI</name>
<sequence length="151" mass="17127">MEQINDFSSVFDQIAPRCYVSVAQYFRTSDDQDTREIATHLQQAVRNLLTVQPCLGGVLSEDATAFIRFHPRPVPELQDIEIREIDCREVSFADLEEKHYGPSHCCNPEFAVSPSKSEFVPVFRAAICWYQDGFAVLTFLHHTVADGLSCQ</sequence>
<evidence type="ECO:0000313" key="1">
    <source>
        <dbReference type="EMBL" id="KXJ85161.1"/>
    </source>
</evidence>
<protein>
    <recommendedName>
        <fullName evidence="3">Condensation domain-containing protein</fullName>
    </recommendedName>
</protein>
<accession>A0A136IJM3</accession>
<evidence type="ECO:0008006" key="3">
    <source>
        <dbReference type="Google" id="ProtNLM"/>
    </source>
</evidence>
<reference evidence="2" key="1">
    <citation type="submission" date="2016-02" db="EMBL/GenBank/DDBJ databases">
        <title>Draft genome sequence of Microdochium bolleyi, a fungal endophyte of beachgrass.</title>
        <authorList>
            <consortium name="DOE Joint Genome Institute"/>
            <person name="David A.S."/>
            <person name="May G."/>
            <person name="Haridas S."/>
            <person name="Lim J."/>
            <person name="Wang M."/>
            <person name="Labutti K."/>
            <person name="Lipzen A."/>
            <person name="Barry K."/>
            <person name="Grigoriev I.V."/>
        </authorList>
    </citation>
    <scope>NUCLEOTIDE SEQUENCE [LARGE SCALE GENOMIC DNA]</scope>
    <source>
        <strain evidence="2">J235TASD1</strain>
    </source>
</reference>
<dbReference type="Proteomes" id="UP000070501">
    <property type="component" value="Unassembled WGS sequence"/>
</dbReference>
<dbReference type="InParanoid" id="A0A136IJM3"/>